<dbReference type="InterPro" id="IPR051334">
    <property type="entry name" value="SRPK"/>
</dbReference>
<evidence type="ECO:0000256" key="3">
    <source>
        <dbReference type="ARBA" id="ARBA00022679"/>
    </source>
</evidence>
<dbReference type="Gene3D" id="3.30.200.20">
    <property type="entry name" value="Phosphorylase Kinase, domain 1"/>
    <property type="match status" value="1"/>
</dbReference>
<dbReference type="EMBL" id="KN831782">
    <property type="protein sequence ID" value="KIM40691.1"/>
    <property type="molecule type" value="Genomic_DNA"/>
</dbReference>
<dbReference type="Pfam" id="PF00069">
    <property type="entry name" value="Pkinase"/>
    <property type="match status" value="2"/>
</dbReference>
<dbReference type="EC" id="2.7.11.1" evidence="1"/>
<evidence type="ECO:0000256" key="8">
    <source>
        <dbReference type="ARBA" id="ARBA00048679"/>
    </source>
</evidence>
<evidence type="ECO:0000256" key="1">
    <source>
        <dbReference type="ARBA" id="ARBA00012513"/>
    </source>
</evidence>
<dbReference type="OrthoDB" id="5979581at2759"/>
<evidence type="ECO:0000313" key="10">
    <source>
        <dbReference type="EMBL" id="KIM40691.1"/>
    </source>
</evidence>
<evidence type="ECO:0000256" key="4">
    <source>
        <dbReference type="ARBA" id="ARBA00022741"/>
    </source>
</evidence>
<dbReference type="InterPro" id="IPR000719">
    <property type="entry name" value="Prot_kinase_dom"/>
</dbReference>
<dbReference type="AlphaFoldDB" id="A0A0C3CAT0"/>
<evidence type="ECO:0000259" key="9">
    <source>
        <dbReference type="PROSITE" id="PS50011"/>
    </source>
</evidence>
<comment type="catalytic activity">
    <reaction evidence="7">
        <text>L-threonyl-[protein] + ATP = O-phospho-L-threonyl-[protein] + ADP + H(+)</text>
        <dbReference type="Rhea" id="RHEA:46608"/>
        <dbReference type="Rhea" id="RHEA-COMP:11060"/>
        <dbReference type="Rhea" id="RHEA-COMP:11605"/>
        <dbReference type="ChEBI" id="CHEBI:15378"/>
        <dbReference type="ChEBI" id="CHEBI:30013"/>
        <dbReference type="ChEBI" id="CHEBI:30616"/>
        <dbReference type="ChEBI" id="CHEBI:61977"/>
        <dbReference type="ChEBI" id="CHEBI:456216"/>
        <dbReference type="EC" id="2.7.11.1"/>
    </reaction>
</comment>
<evidence type="ECO:0000256" key="2">
    <source>
        <dbReference type="ARBA" id="ARBA00022527"/>
    </source>
</evidence>
<dbReference type="PANTHER" id="PTHR47634:SF9">
    <property type="entry name" value="PROTEIN KINASE DOMAIN-CONTAINING PROTEIN-RELATED"/>
    <property type="match status" value="1"/>
</dbReference>
<proteinExistence type="predicted"/>
<evidence type="ECO:0000313" key="11">
    <source>
        <dbReference type="Proteomes" id="UP000053424"/>
    </source>
</evidence>
<evidence type="ECO:0000256" key="6">
    <source>
        <dbReference type="ARBA" id="ARBA00022840"/>
    </source>
</evidence>
<dbReference type="HOGENOM" id="CLU_000288_81_13_1"/>
<dbReference type="SUPFAM" id="SSF56112">
    <property type="entry name" value="Protein kinase-like (PK-like)"/>
    <property type="match status" value="1"/>
</dbReference>
<dbReference type="GO" id="GO:0000245">
    <property type="term" value="P:spliceosomal complex assembly"/>
    <property type="evidence" value="ECO:0007669"/>
    <property type="project" value="TreeGrafter"/>
</dbReference>
<dbReference type="PANTHER" id="PTHR47634">
    <property type="entry name" value="PROTEIN KINASE DOMAIN-CONTAINING PROTEIN-RELATED"/>
    <property type="match status" value="1"/>
</dbReference>
<dbReference type="Proteomes" id="UP000053424">
    <property type="component" value="Unassembled WGS sequence"/>
</dbReference>
<gene>
    <name evidence="10" type="ORF">M413DRAFT_73245</name>
</gene>
<protein>
    <recommendedName>
        <fullName evidence="1">non-specific serine/threonine protein kinase</fullName>
        <ecNumber evidence="1">2.7.11.1</ecNumber>
    </recommendedName>
</protein>
<organism evidence="10 11">
    <name type="scientific">Hebeloma cylindrosporum</name>
    <dbReference type="NCBI Taxonomy" id="76867"/>
    <lineage>
        <taxon>Eukaryota</taxon>
        <taxon>Fungi</taxon>
        <taxon>Dikarya</taxon>
        <taxon>Basidiomycota</taxon>
        <taxon>Agaricomycotina</taxon>
        <taxon>Agaricomycetes</taxon>
        <taxon>Agaricomycetidae</taxon>
        <taxon>Agaricales</taxon>
        <taxon>Agaricineae</taxon>
        <taxon>Hymenogastraceae</taxon>
        <taxon>Hebeloma</taxon>
    </lineage>
</organism>
<evidence type="ECO:0000256" key="5">
    <source>
        <dbReference type="ARBA" id="ARBA00022777"/>
    </source>
</evidence>
<keyword evidence="3" id="KW-0808">Transferase</keyword>
<reference evidence="10 11" key="1">
    <citation type="submission" date="2014-04" db="EMBL/GenBank/DDBJ databases">
        <authorList>
            <consortium name="DOE Joint Genome Institute"/>
            <person name="Kuo A."/>
            <person name="Gay G."/>
            <person name="Dore J."/>
            <person name="Kohler A."/>
            <person name="Nagy L.G."/>
            <person name="Floudas D."/>
            <person name="Copeland A."/>
            <person name="Barry K.W."/>
            <person name="Cichocki N."/>
            <person name="Veneault-Fourrey C."/>
            <person name="LaButti K."/>
            <person name="Lindquist E.A."/>
            <person name="Lipzen A."/>
            <person name="Lundell T."/>
            <person name="Morin E."/>
            <person name="Murat C."/>
            <person name="Sun H."/>
            <person name="Tunlid A."/>
            <person name="Henrissat B."/>
            <person name="Grigoriev I.V."/>
            <person name="Hibbett D.S."/>
            <person name="Martin F."/>
            <person name="Nordberg H.P."/>
            <person name="Cantor M.N."/>
            <person name="Hua S.X."/>
        </authorList>
    </citation>
    <scope>NUCLEOTIDE SEQUENCE [LARGE SCALE GENOMIC DNA]</scope>
    <source>
        <strain evidence="11">h7</strain>
    </source>
</reference>
<dbReference type="GO" id="GO:0050684">
    <property type="term" value="P:regulation of mRNA processing"/>
    <property type="evidence" value="ECO:0007669"/>
    <property type="project" value="TreeGrafter"/>
</dbReference>
<evidence type="ECO:0000256" key="7">
    <source>
        <dbReference type="ARBA" id="ARBA00047899"/>
    </source>
</evidence>
<dbReference type="GO" id="GO:0004674">
    <property type="term" value="F:protein serine/threonine kinase activity"/>
    <property type="evidence" value="ECO:0007669"/>
    <property type="project" value="UniProtKB-KW"/>
</dbReference>
<keyword evidence="2" id="KW-0723">Serine/threonine-protein kinase</keyword>
<dbReference type="SMART" id="SM00220">
    <property type="entry name" value="S_TKc"/>
    <property type="match status" value="1"/>
</dbReference>
<keyword evidence="6" id="KW-0067">ATP-binding</keyword>
<name>A0A0C3CAT0_HEBCY</name>
<accession>A0A0C3CAT0</accession>
<feature type="domain" description="Protein kinase" evidence="9">
    <location>
        <begin position="29"/>
        <end position="349"/>
    </location>
</feature>
<dbReference type="GO" id="GO:0005524">
    <property type="term" value="F:ATP binding"/>
    <property type="evidence" value="ECO:0007669"/>
    <property type="project" value="UniProtKB-KW"/>
</dbReference>
<dbReference type="STRING" id="686832.A0A0C3CAT0"/>
<sequence>MSLFPEEPLDSPVGYFPGQLNQTINNGRWTLIRKLGWGSRSSCWLATDSEDPENFKAIKIYTVSASKDSCSTNERDILQKMRDLRIYWNVPYRRDCFYEESEVGTHLCLVLQLLGPSVVSLLDDSTESGRYLPLHAVKQAIGEILEALCKLHRNSIIHGAVTPQNILFSSFEQGPFIRGFISENPSNCGENVADPAGKVYHVVKSQPMNTYELKRDSPATDIARLIINLSNYSHARIVSENVILDSPSNILPPEASIEGASIDTKADIWMLGCTIYTLLTGRELFENAPGTLSPDALEKVLAGIRVDLSATKAMSKNDAKETASIIKVCLRVDPAERPTASRLCGYRWVQSGMYCSCGWCATDP</sequence>
<comment type="catalytic activity">
    <reaction evidence="8">
        <text>L-seryl-[protein] + ATP = O-phospho-L-seryl-[protein] + ADP + H(+)</text>
        <dbReference type="Rhea" id="RHEA:17989"/>
        <dbReference type="Rhea" id="RHEA-COMP:9863"/>
        <dbReference type="Rhea" id="RHEA-COMP:11604"/>
        <dbReference type="ChEBI" id="CHEBI:15378"/>
        <dbReference type="ChEBI" id="CHEBI:29999"/>
        <dbReference type="ChEBI" id="CHEBI:30616"/>
        <dbReference type="ChEBI" id="CHEBI:83421"/>
        <dbReference type="ChEBI" id="CHEBI:456216"/>
        <dbReference type="EC" id="2.7.11.1"/>
    </reaction>
</comment>
<reference evidence="11" key="2">
    <citation type="submission" date="2015-01" db="EMBL/GenBank/DDBJ databases">
        <title>Evolutionary Origins and Diversification of the Mycorrhizal Mutualists.</title>
        <authorList>
            <consortium name="DOE Joint Genome Institute"/>
            <consortium name="Mycorrhizal Genomics Consortium"/>
            <person name="Kohler A."/>
            <person name="Kuo A."/>
            <person name="Nagy L.G."/>
            <person name="Floudas D."/>
            <person name="Copeland A."/>
            <person name="Barry K.W."/>
            <person name="Cichocki N."/>
            <person name="Veneault-Fourrey C."/>
            <person name="LaButti K."/>
            <person name="Lindquist E.A."/>
            <person name="Lipzen A."/>
            <person name="Lundell T."/>
            <person name="Morin E."/>
            <person name="Murat C."/>
            <person name="Riley R."/>
            <person name="Ohm R."/>
            <person name="Sun H."/>
            <person name="Tunlid A."/>
            <person name="Henrissat B."/>
            <person name="Grigoriev I.V."/>
            <person name="Hibbett D.S."/>
            <person name="Martin F."/>
        </authorList>
    </citation>
    <scope>NUCLEOTIDE SEQUENCE [LARGE SCALE GENOMIC DNA]</scope>
    <source>
        <strain evidence="11">h7</strain>
    </source>
</reference>
<keyword evidence="4" id="KW-0547">Nucleotide-binding</keyword>
<dbReference type="Gene3D" id="1.10.510.10">
    <property type="entry name" value="Transferase(Phosphotransferase) domain 1"/>
    <property type="match status" value="1"/>
</dbReference>
<keyword evidence="5" id="KW-0418">Kinase</keyword>
<keyword evidence="11" id="KW-1185">Reference proteome</keyword>
<dbReference type="PROSITE" id="PS50011">
    <property type="entry name" value="PROTEIN_KINASE_DOM"/>
    <property type="match status" value="1"/>
</dbReference>
<dbReference type="InterPro" id="IPR011009">
    <property type="entry name" value="Kinase-like_dom_sf"/>
</dbReference>